<keyword evidence="7" id="KW-0677">Repeat</keyword>
<evidence type="ECO:0000256" key="9">
    <source>
        <dbReference type="ARBA" id="ARBA00022833"/>
    </source>
</evidence>
<keyword evidence="10 14" id="KW-1133">Transmembrane helix</keyword>
<dbReference type="EMBL" id="BAAAUX010000019">
    <property type="protein sequence ID" value="GAA2804223.1"/>
    <property type="molecule type" value="Genomic_DNA"/>
</dbReference>
<feature type="transmembrane region" description="Helical" evidence="14">
    <location>
        <begin position="109"/>
        <end position="133"/>
    </location>
</feature>
<dbReference type="GO" id="GO:0006508">
    <property type="term" value="P:proteolysis"/>
    <property type="evidence" value="ECO:0007669"/>
    <property type="project" value="UniProtKB-KW"/>
</dbReference>
<dbReference type="PIRSF" id="PIRSF006404">
    <property type="entry name" value="UCP006404_Pept_M50_CBS"/>
    <property type="match status" value="1"/>
</dbReference>
<keyword evidence="19" id="KW-1185">Reference proteome</keyword>
<feature type="region of interest" description="Disordered" evidence="16">
    <location>
        <begin position="368"/>
        <end position="398"/>
    </location>
</feature>
<keyword evidence="13 14" id="KW-0472">Membrane</keyword>
<dbReference type="RefSeq" id="WP_344682662.1">
    <property type="nucleotide sequence ID" value="NZ_BAAAUX010000019.1"/>
</dbReference>
<keyword evidence="5 14" id="KW-0812">Transmembrane</keyword>
<dbReference type="CDD" id="cd06164">
    <property type="entry name" value="S2P-M50_SpoIVFB_CBS"/>
    <property type="match status" value="1"/>
</dbReference>
<evidence type="ECO:0000256" key="11">
    <source>
        <dbReference type="ARBA" id="ARBA00023049"/>
    </source>
</evidence>
<name>A0ABN3VIL7_9PSEU</name>
<dbReference type="GO" id="GO:0008233">
    <property type="term" value="F:peptidase activity"/>
    <property type="evidence" value="ECO:0007669"/>
    <property type="project" value="UniProtKB-KW"/>
</dbReference>
<feature type="compositionally biased region" description="Gly residues" evidence="16">
    <location>
        <begin position="372"/>
        <end position="381"/>
    </location>
</feature>
<keyword evidence="4 14" id="KW-0645">Protease</keyword>
<dbReference type="InterPro" id="IPR046342">
    <property type="entry name" value="CBS_dom_sf"/>
</dbReference>
<evidence type="ECO:0000256" key="12">
    <source>
        <dbReference type="ARBA" id="ARBA00023122"/>
    </source>
</evidence>
<gene>
    <name evidence="18" type="ORF">GCM10010470_44240</name>
</gene>
<feature type="transmembrane region" description="Helical" evidence="14">
    <location>
        <begin position="139"/>
        <end position="164"/>
    </location>
</feature>
<feature type="domain" description="CBS" evidence="17">
    <location>
        <begin position="314"/>
        <end position="373"/>
    </location>
</feature>
<comment type="cofactor">
    <cofactor evidence="14">
        <name>Zn(2+)</name>
        <dbReference type="ChEBI" id="CHEBI:29105"/>
    </cofactor>
    <text evidence="14">Binds 1 zinc ion per subunit.</text>
</comment>
<evidence type="ECO:0000256" key="4">
    <source>
        <dbReference type="ARBA" id="ARBA00022670"/>
    </source>
</evidence>
<keyword evidence="11 14" id="KW-0482">Metalloprotease</keyword>
<keyword evidence="9 14" id="KW-0862">Zinc</keyword>
<dbReference type="Pfam" id="PF02163">
    <property type="entry name" value="Peptidase_M50"/>
    <property type="match status" value="2"/>
</dbReference>
<dbReference type="InterPro" id="IPR016483">
    <property type="entry name" value="UCP006404_Pept_M50_CBS"/>
</dbReference>
<keyword evidence="6 14" id="KW-0479">Metal-binding</keyword>
<feature type="transmembrane region" description="Helical" evidence="14">
    <location>
        <begin position="47"/>
        <end position="67"/>
    </location>
</feature>
<dbReference type="PROSITE" id="PS51371">
    <property type="entry name" value="CBS"/>
    <property type="match status" value="2"/>
</dbReference>
<feature type="domain" description="CBS" evidence="17">
    <location>
        <begin position="251"/>
        <end position="310"/>
    </location>
</feature>
<evidence type="ECO:0000313" key="18">
    <source>
        <dbReference type="EMBL" id="GAA2804223.1"/>
    </source>
</evidence>
<evidence type="ECO:0000256" key="5">
    <source>
        <dbReference type="ARBA" id="ARBA00022692"/>
    </source>
</evidence>
<dbReference type="SUPFAM" id="SSF54631">
    <property type="entry name" value="CBS-domain pair"/>
    <property type="match status" value="1"/>
</dbReference>
<evidence type="ECO:0000256" key="13">
    <source>
        <dbReference type="ARBA" id="ARBA00023136"/>
    </source>
</evidence>
<dbReference type="Proteomes" id="UP001500979">
    <property type="component" value="Unassembled WGS sequence"/>
</dbReference>
<comment type="caution">
    <text evidence="14">Lacks conserved residue(s) required for the propagation of feature annotation.</text>
</comment>
<evidence type="ECO:0000256" key="14">
    <source>
        <dbReference type="PIRNR" id="PIRNR006404"/>
    </source>
</evidence>
<comment type="caution">
    <text evidence="18">The sequence shown here is derived from an EMBL/GenBank/DDBJ whole genome shotgun (WGS) entry which is preliminary data.</text>
</comment>
<accession>A0ABN3VIL7</accession>
<dbReference type="PANTHER" id="PTHR39188">
    <property type="entry name" value="MEMBRANE-ASSOCIATED ZINC METALLOPROTEASE M50B"/>
    <property type="match status" value="1"/>
</dbReference>
<comment type="similarity">
    <text evidence="2 14">Belongs to the peptidase M50B family.</text>
</comment>
<dbReference type="InterPro" id="IPR000644">
    <property type="entry name" value="CBS_dom"/>
</dbReference>
<keyword evidence="12 15" id="KW-0129">CBS domain</keyword>
<dbReference type="SMART" id="SM00116">
    <property type="entry name" value="CBS"/>
    <property type="match status" value="2"/>
</dbReference>
<evidence type="ECO:0000256" key="2">
    <source>
        <dbReference type="ARBA" id="ARBA00007931"/>
    </source>
</evidence>
<keyword evidence="3" id="KW-1003">Cell membrane</keyword>
<evidence type="ECO:0000256" key="10">
    <source>
        <dbReference type="ARBA" id="ARBA00022989"/>
    </source>
</evidence>
<evidence type="ECO:0000256" key="1">
    <source>
        <dbReference type="ARBA" id="ARBA00004651"/>
    </source>
</evidence>
<keyword evidence="8 14" id="KW-0378">Hydrolase</keyword>
<evidence type="ECO:0000256" key="7">
    <source>
        <dbReference type="ARBA" id="ARBA00022737"/>
    </source>
</evidence>
<evidence type="ECO:0000256" key="15">
    <source>
        <dbReference type="PROSITE-ProRule" id="PRU00703"/>
    </source>
</evidence>
<evidence type="ECO:0000256" key="8">
    <source>
        <dbReference type="ARBA" id="ARBA00022801"/>
    </source>
</evidence>
<protein>
    <recommendedName>
        <fullName evidence="14">Zinc metalloprotease</fullName>
    </recommendedName>
</protein>
<dbReference type="InterPro" id="IPR008915">
    <property type="entry name" value="Peptidase_M50"/>
</dbReference>
<dbReference type="Pfam" id="PF00571">
    <property type="entry name" value="CBS"/>
    <property type="match status" value="2"/>
</dbReference>
<dbReference type="PANTHER" id="PTHR39188:SF3">
    <property type="entry name" value="STAGE IV SPORULATION PROTEIN FB"/>
    <property type="match status" value="1"/>
</dbReference>
<reference evidence="18 19" key="1">
    <citation type="journal article" date="2019" name="Int. J. Syst. Evol. Microbiol.">
        <title>The Global Catalogue of Microorganisms (GCM) 10K type strain sequencing project: providing services to taxonomists for standard genome sequencing and annotation.</title>
        <authorList>
            <consortium name="The Broad Institute Genomics Platform"/>
            <consortium name="The Broad Institute Genome Sequencing Center for Infectious Disease"/>
            <person name="Wu L."/>
            <person name="Ma J."/>
        </authorList>
    </citation>
    <scope>NUCLEOTIDE SEQUENCE [LARGE SCALE GENOMIC DNA]</scope>
    <source>
        <strain evidence="18 19">JCM 9383</strain>
    </source>
</reference>
<evidence type="ECO:0000256" key="16">
    <source>
        <dbReference type="SAM" id="MobiDB-lite"/>
    </source>
</evidence>
<sequence>MKATVPLGTVAGVRIGLHWSVVGIVVLVIIGLAGYQLPRAYPGHSPVGYVLGGVVAAVLLVVSLLAHELSHAVVARRNGVEVDGITLWLLGGVARLRGEAATPGRELRIAVVGPVASLVMAVLFGVAALAGGLLSGDALGIAVLGYLTALNLVIAVFNMVPAAPLDGGRVLRAVLWMWSGDRYRAAVWSARAGRGLGFLLVALGFVELLARGAGGLWWVLLGWFLASVAGAEEQQAKVRIALAGVRVRDVMSSPVETADGRLTVERFLQDVALQSRHSTFPLLDDAGRFAGLVTLGRLRGVPRQEREHTTVGEVARAADRVPAAGAEEPLAEVLPRLSTTEDGRLVVLRDGELVGIVSPSDISRVVADRGIGLPGDTGPGGSSPEPPPSGWWYPGQDR</sequence>
<evidence type="ECO:0000256" key="6">
    <source>
        <dbReference type="ARBA" id="ARBA00022723"/>
    </source>
</evidence>
<evidence type="ECO:0000313" key="19">
    <source>
        <dbReference type="Proteomes" id="UP001500979"/>
    </source>
</evidence>
<comment type="subcellular location">
    <subcellularLocation>
        <location evidence="1">Cell membrane</location>
        <topology evidence="1">Multi-pass membrane protein</topology>
    </subcellularLocation>
</comment>
<feature type="transmembrane region" description="Helical" evidence="14">
    <location>
        <begin position="15"/>
        <end position="35"/>
    </location>
</feature>
<proteinExistence type="inferred from homology"/>
<organism evidence="18 19">
    <name type="scientific">Saccharopolyspora taberi</name>
    <dbReference type="NCBI Taxonomy" id="60895"/>
    <lineage>
        <taxon>Bacteria</taxon>
        <taxon>Bacillati</taxon>
        <taxon>Actinomycetota</taxon>
        <taxon>Actinomycetes</taxon>
        <taxon>Pseudonocardiales</taxon>
        <taxon>Pseudonocardiaceae</taxon>
        <taxon>Saccharopolyspora</taxon>
    </lineage>
</organism>
<evidence type="ECO:0000256" key="3">
    <source>
        <dbReference type="ARBA" id="ARBA00022475"/>
    </source>
</evidence>
<evidence type="ECO:0000259" key="17">
    <source>
        <dbReference type="PROSITE" id="PS51371"/>
    </source>
</evidence>
<dbReference type="Gene3D" id="3.10.580.10">
    <property type="entry name" value="CBS-domain"/>
    <property type="match status" value="1"/>
</dbReference>